<dbReference type="PANTHER" id="PTHR46984">
    <property type="entry name" value="LEUCINE-RICH REPEAT-CONTAINING PROTEIN 71"/>
    <property type="match status" value="1"/>
</dbReference>
<name>A0A8D0G5N7_SPHPU</name>
<dbReference type="AlphaFoldDB" id="A0A8D0G5N7"/>
<proteinExistence type="predicted"/>
<dbReference type="Proteomes" id="UP000694392">
    <property type="component" value="Unplaced"/>
</dbReference>
<protein>
    <submittedName>
        <fullName evidence="1">Uncharacterized protein</fullName>
    </submittedName>
</protein>
<sequence length="151" mass="16466">VAGKRGVGYLGPLCSGVVHGLLGDSFVWFKARRVLSSQLTEPTEMVNPLLEQAEHRDGKVFLHGNRVLINLNLTRNQITEQGLKAFLAAVESQQQSCKVGTGAKGHLGLLRLSLGKNKFPSESSTFAKIQELMVTRDPIAKLLEEEQAVAM</sequence>
<dbReference type="Ensembl" id="ENSSPUT00000001736.1">
    <property type="protein sequence ID" value="ENSSPUP00000001644.1"/>
    <property type="gene ID" value="ENSSPUG00000001276.1"/>
</dbReference>
<reference evidence="1" key="2">
    <citation type="submission" date="2025-09" db="UniProtKB">
        <authorList>
            <consortium name="Ensembl"/>
        </authorList>
    </citation>
    <scope>IDENTIFICATION</scope>
</reference>
<accession>A0A8D0G5N7</accession>
<dbReference type="Gene3D" id="3.80.10.10">
    <property type="entry name" value="Ribonuclease Inhibitor"/>
    <property type="match status" value="1"/>
</dbReference>
<evidence type="ECO:0000313" key="1">
    <source>
        <dbReference type="Ensembl" id="ENSSPUP00000001644.1"/>
    </source>
</evidence>
<dbReference type="PANTHER" id="PTHR46984:SF1">
    <property type="entry name" value="LEUCINE-RICH REPEAT-CONTAINING PROTEIN 71"/>
    <property type="match status" value="1"/>
</dbReference>
<keyword evidence="2" id="KW-1185">Reference proteome</keyword>
<dbReference type="GeneTree" id="ENSGT00950000185615"/>
<dbReference type="InterPro" id="IPR053040">
    <property type="entry name" value="LRR-containing_protein_71"/>
</dbReference>
<reference evidence="1" key="1">
    <citation type="submission" date="2025-08" db="UniProtKB">
        <authorList>
            <consortium name="Ensembl"/>
        </authorList>
    </citation>
    <scope>IDENTIFICATION</scope>
</reference>
<organism evidence="1 2">
    <name type="scientific">Sphenodon punctatus</name>
    <name type="common">Tuatara</name>
    <name type="synonym">Hatteria punctata</name>
    <dbReference type="NCBI Taxonomy" id="8508"/>
    <lineage>
        <taxon>Eukaryota</taxon>
        <taxon>Metazoa</taxon>
        <taxon>Chordata</taxon>
        <taxon>Craniata</taxon>
        <taxon>Vertebrata</taxon>
        <taxon>Euteleostomi</taxon>
        <taxon>Lepidosauria</taxon>
        <taxon>Sphenodontia</taxon>
        <taxon>Sphenodontidae</taxon>
        <taxon>Sphenodon</taxon>
    </lineage>
</organism>
<evidence type="ECO:0000313" key="2">
    <source>
        <dbReference type="Proteomes" id="UP000694392"/>
    </source>
</evidence>
<dbReference type="InterPro" id="IPR032675">
    <property type="entry name" value="LRR_dom_sf"/>
</dbReference>